<proteinExistence type="inferred from homology"/>
<dbReference type="InterPro" id="IPR044053">
    <property type="entry name" value="AsaB-like"/>
</dbReference>
<sequence>MHLRKYHEKTTAFAAEVISAEDRQLSFGISADEARTLYDGPRWAMFSIWRLLRTVRRDPLALSDCRTFPRDDYVDFSVLFPTGVKRVEGEEECHREQVFMARGNADEVLVIQLFDSEAEREGTEKEEARESVEVRCTVIW</sequence>
<evidence type="ECO:0000256" key="1">
    <source>
        <dbReference type="ARBA" id="ARBA00023604"/>
    </source>
</evidence>
<evidence type="ECO:0000313" key="2">
    <source>
        <dbReference type="EMBL" id="KAG0646425.1"/>
    </source>
</evidence>
<dbReference type="EMBL" id="VNKQ01000015">
    <property type="protein sequence ID" value="KAG0646425.1"/>
    <property type="molecule type" value="Genomic_DNA"/>
</dbReference>
<protein>
    <submittedName>
        <fullName evidence="2">Oxidoreductase chyM</fullName>
    </submittedName>
</protein>
<evidence type="ECO:0000313" key="3">
    <source>
        <dbReference type="Proteomes" id="UP000785200"/>
    </source>
</evidence>
<accession>A0A9P7AUD9</accession>
<dbReference type="GO" id="GO:0016491">
    <property type="term" value="F:oxidoreductase activity"/>
    <property type="evidence" value="ECO:0007669"/>
    <property type="project" value="InterPro"/>
</dbReference>
<dbReference type="PANTHER" id="PTHR34598">
    <property type="entry name" value="BLL6449 PROTEIN"/>
    <property type="match status" value="1"/>
</dbReference>
<comment type="similarity">
    <text evidence="1">Belongs to the asaB hydroxylase/desaturase family.</text>
</comment>
<dbReference type="AlphaFoldDB" id="A0A9P7AUD9"/>
<comment type="caution">
    <text evidence="2">The sequence shown here is derived from an EMBL/GenBank/DDBJ whole genome shotgun (WGS) entry which is preliminary data.</text>
</comment>
<dbReference type="PANTHER" id="PTHR34598:SF3">
    <property type="entry name" value="OXIDOREDUCTASE AN1597"/>
    <property type="match status" value="1"/>
</dbReference>
<reference evidence="2" key="1">
    <citation type="submission" date="2019-07" db="EMBL/GenBank/DDBJ databases">
        <title>Hyphodiscus hymeniophilus genome sequencing and assembly.</title>
        <authorList>
            <person name="Kramer G."/>
            <person name="Nodwell J."/>
        </authorList>
    </citation>
    <scope>NUCLEOTIDE SEQUENCE</scope>
    <source>
        <strain evidence="2">ATCC 34498</strain>
    </source>
</reference>
<dbReference type="Proteomes" id="UP000785200">
    <property type="component" value="Unassembled WGS sequence"/>
</dbReference>
<dbReference type="OrthoDB" id="412788at2759"/>
<name>A0A9P7AUD9_9HELO</name>
<organism evidence="2 3">
    <name type="scientific">Hyphodiscus hymeniophilus</name>
    <dbReference type="NCBI Taxonomy" id="353542"/>
    <lineage>
        <taxon>Eukaryota</taxon>
        <taxon>Fungi</taxon>
        <taxon>Dikarya</taxon>
        <taxon>Ascomycota</taxon>
        <taxon>Pezizomycotina</taxon>
        <taxon>Leotiomycetes</taxon>
        <taxon>Helotiales</taxon>
        <taxon>Hyphodiscaceae</taxon>
        <taxon>Hyphodiscus</taxon>
    </lineage>
</organism>
<gene>
    <name evidence="2" type="ORF">D0Z07_7627</name>
</gene>
<keyword evidence="3" id="KW-1185">Reference proteome</keyword>